<feature type="region of interest" description="Disordered" evidence="3">
    <location>
        <begin position="75"/>
        <end position="105"/>
    </location>
</feature>
<keyword evidence="7" id="KW-1185">Reference proteome</keyword>
<dbReference type="InterPro" id="IPR001806">
    <property type="entry name" value="Small_GTPase"/>
</dbReference>
<dbReference type="PANTHER" id="PTHR24070">
    <property type="entry name" value="RAS, DI-RAS, AND RHEB FAMILY MEMBERS OF SMALL GTPASE SUPERFAMILY"/>
    <property type="match status" value="1"/>
</dbReference>
<evidence type="ECO:0000256" key="3">
    <source>
        <dbReference type="SAM" id="MobiDB-lite"/>
    </source>
</evidence>
<dbReference type="CDD" id="cd16449">
    <property type="entry name" value="RING-HC"/>
    <property type="match status" value="1"/>
</dbReference>
<dbReference type="AlphaFoldDB" id="A0A1I7RMH6"/>
<dbReference type="InterPro" id="IPR020849">
    <property type="entry name" value="Small_GTPase_Ras-type"/>
</dbReference>
<gene>
    <name evidence="4" type="ORF">BXYJ_LOCUS10259</name>
</gene>
<dbReference type="GO" id="GO:0005525">
    <property type="term" value="F:GTP binding"/>
    <property type="evidence" value="ECO:0007669"/>
    <property type="project" value="UniProtKB-KW"/>
</dbReference>
<evidence type="ECO:0000313" key="5">
    <source>
        <dbReference type="EMBL" id="CAG9118502.1"/>
    </source>
</evidence>
<evidence type="ECO:0000313" key="8">
    <source>
        <dbReference type="WBParaSite" id="BXY_0191100.1"/>
    </source>
</evidence>
<dbReference type="PRINTS" id="PR00449">
    <property type="entry name" value="RASTRNSFRMNG"/>
</dbReference>
<dbReference type="OrthoDB" id="265044at2759"/>
<dbReference type="SUPFAM" id="SSF57850">
    <property type="entry name" value="RING/U-box"/>
    <property type="match status" value="1"/>
</dbReference>
<protein>
    <submittedName>
        <fullName evidence="4">(pine wood nematode) hypothetical protein</fullName>
    </submittedName>
</protein>
<evidence type="ECO:0000256" key="2">
    <source>
        <dbReference type="ARBA" id="ARBA00023134"/>
    </source>
</evidence>
<dbReference type="WBParaSite" id="BXY_0191100.1">
    <property type="protein sequence ID" value="BXY_0191100.1"/>
    <property type="gene ID" value="BXY_0191100"/>
</dbReference>
<keyword evidence="2" id="KW-0342">GTP-binding</keyword>
<feature type="region of interest" description="Disordered" evidence="3">
    <location>
        <begin position="184"/>
        <end position="210"/>
    </location>
</feature>
<dbReference type="InterPro" id="IPR013083">
    <property type="entry name" value="Znf_RING/FYVE/PHD"/>
</dbReference>
<dbReference type="PROSITE" id="PS51419">
    <property type="entry name" value="RAB"/>
    <property type="match status" value="1"/>
</dbReference>
<reference evidence="8" key="1">
    <citation type="submission" date="2016-11" db="UniProtKB">
        <authorList>
            <consortium name="WormBaseParasite"/>
        </authorList>
    </citation>
    <scope>IDENTIFICATION</scope>
</reference>
<dbReference type="Proteomes" id="UP000582659">
    <property type="component" value="Unassembled WGS sequence"/>
</dbReference>
<accession>A0A1I7RMH6</accession>
<evidence type="ECO:0000256" key="1">
    <source>
        <dbReference type="ARBA" id="ARBA00022741"/>
    </source>
</evidence>
<dbReference type="Gene3D" id="3.30.40.10">
    <property type="entry name" value="Zinc/RING finger domain, C3HC4 (zinc finger)"/>
    <property type="match status" value="1"/>
</dbReference>
<dbReference type="SMART" id="SM00175">
    <property type="entry name" value="RAB"/>
    <property type="match status" value="1"/>
</dbReference>
<reference evidence="5" key="2">
    <citation type="submission" date="2020-08" db="EMBL/GenBank/DDBJ databases">
        <authorList>
            <person name="Kikuchi T."/>
        </authorList>
    </citation>
    <scope>NUCLEOTIDE SEQUENCE</scope>
    <source>
        <strain evidence="4">Ka4C1</strain>
    </source>
</reference>
<dbReference type="GO" id="GO:0003924">
    <property type="term" value="F:GTPase activity"/>
    <property type="evidence" value="ECO:0007669"/>
    <property type="project" value="InterPro"/>
</dbReference>
<dbReference type="SUPFAM" id="SSF52540">
    <property type="entry name" value="P-loop containing nucleoside triphosphate hydrolases"/>
    <property type="match status" value="1"/>
</dbReference>
<dbReference type="InterPro" id="IPR027417">
    <property type="entry name" value="P-loop_NTPase"/>
</dbReference>
<dbReference type="PROSITE" id="PS51421">
    <property type="entry name" value="RAS"/>
    <property type="match status" value="1"/>
</dbReference>
<organism evidence="6 8">
    <name type="scientific">Bursaphelenchus xylophilus</name>
    <name type="common">Pinewood nematode worm</name>
    <name type="synonym">Aphelenchoides xylophilus</name>
    <dbReference type="NCBI Taxonomy" id="6326"/>
    <lineage>
        <taxon>Eukaryota</taxon>
        <taxon>Metazoa</taxon>
        <taxon>Ecdysozoa</taxon>
        <taxon>Nematoda</taxon>
        <taxon>Chromadorea</taxon>
        <taxon>Rhabditida</taxon>
        <taxon>Tylenchina</taxon>
        <taxon>Tylenchomorpha</taxon>
        <taxon>Aphelenchoidea</taxon>
        <taxon>Aphelenchoididae</taxon>
        <taxon>Bursaphelenchus</taxon>
    </lineage>
</organism>
<dbReference type="SMART" id="SM00173">
    <property type="entry name" value="RAS"/>
    <property type="match status" value="1"/>
</dbReference>
<dbReference type="Gene3D" id="3.40.50.300">
    <property type="entry name" value="P-loop containing nucleotide triphosphate hydrolases"/>
    <property type="match status" value="1"/>
</dbReference>
<dbReference type="Proteomes" id="UP000659654">
    <property type="component" value="Unassembled WGS sequence"/>
</dbReference>
<dbReference type="Proteomes" id="UP000095284">
    <property type="component" value="Unplaced"/>
</dbReference>
<evidence type="ECO:0000313" key="6">
    <source>
        <dbReference type="Proteomes" id="UP000095284"/>
    </source>
</evidence>
<sequence>MVVTPTHRSASTSNILPPIFNKRLCKTEQRSDRFGAGRCPHCRLQFVNPVSLHCGHSLCALCCEELLQRDHRYLSQKSPTPEPHTPKRSLSSKLQRTPKFTSSHIRQARTPVMGVRTMQLLSEFMELDKCEVNGSPLRIPMKDEAALRAPGCPVCGAAPSSIAPIKNHALAQVLRALNRRNKAKPSNCMESVPEETARPTSPAPSSASSGFYESDSEIGIKKCNVAVLGAPGVGKTQLARTQYLNNLFFGRSDREQVIKPITDFAQIRARYMLSILDDSNEDADIRKALISAQGFVLLYSTVDPASLMRAQDLADQIASLRGDKPAIIFAATKSDLQSDVQVNSEDGEAIAKNYDAPFFKVSAKENDNVNELFTELVRLVDRRAHQGASSDGSISS</sequence>
<evidence type="ECO:0000313" key="7">
    <source>
        <dbReference type="Proteomes" id="UP000659654"/>
    </source>
</evidence>
<proteinExistence type="predicted"/>
<evidence type="ECO:0000313" key="4">
    <source>
        <dbReference type="EMBL" id="CAD5228067.1"/>
    </source>
</evidence>
<keyword evidence="1" id="KW-0547">Nucleotide-binding</keyword>
<name>A0A1I7RMH6_BURXY</name>
<dbReference type="SMR" id="A0A1I7RMH6"/>
<dbReference type="eggNOG" id="KOG0395">
    <property type="taxonomic scope" value="Eukaryota"/>
</dbReference>
<dbReference type="GO" id="GO:0016020">
    <property type="term" value="C:membrane"/>
    <property type="evidence" value="ECO:0007669"/>
    <property type="project" value="InterPro"/>
</dbReference>
<dbReference type="EMBL" id="CAJFCV020000004">
    <property type="protein sequence ID" value="CAG9118502.1"/>
    <property type="molecule type" value="Genomic_DNA"/>
</dbReference>
<dbReference type="GO" id="GO:0007165">
    <property type="term" value="P:signal transduction"/>
    <property type="evidence" value="ECO:0007669"/>
    <property type="project" value="InterPro"/>
</dbReference>
<feature type="compositionally biased region" description="Polar residues" evidence="3">
    <location>
        <begin position="88"/>
        <end position="105"/>
    </location>
</feature>
<dbReference type="EMBL" id="CAJFDI010000004">
    <property type="protein sequence ID" value="CAD5228067.1"/>
    <property type="molecule type" value="Genomic_DNA"/>
</dbReference>
<dbReference type="Pfam" id="PF00071">
    <property type="entry name" value="Ras"/>
    <property type="match status" value="1"/>
</dbReference>